<name>A0A5J4V560_9EUKA</name>
<evidence type="ECO:0000313" key="1">
    <source>
        <dbReference type="EMBL" id="KAA6377494.1"/>
    </source>
</evidence>
<dbReference type="EMBL" id="SNRW01009772">
    <property type="protein sequence ID" value="KAA6377494.1"/>
    <property type="molecule type" value="Genomic_DNA"/>
</dbReference>
<dbReference type="AlphaFoldDB" id="A0A5J4V560"/>
<organism evidence="1 2">
    <name type="scientific">Streblomastix strix</name>
    <dbReference type="NCBI Taxonomy" id="222440"/>
    <lineage>
        <taxon>Eukaryota</taxon>
        <taxon>Metamonada</taxon>
        <taxon>Preaxostyla</taxon>
        <taxon>Oxymonadida</taxon>
        <taxon>Streblomastigidae</taxon>
        <taxon>Streblomastix</taxon>
    </lineage>
</organism>
<proteinExistence type="predicted"/>
<protein>
    <submittedName>
        <fullName evidence="1">Uncharacterized protein</fullName>
    </submittedName>
</protein>
<dbReference type="Proteomes" id="UP000324800">
    <property type="component" value="Unassembled WGS sequence"/>
</dbReference>
<evidence type="ECO:0000313" key="2">
    <source>
        <dbReference type="Proteomes" id="UP000324800"/>
    </source>
</evidence>
<sequence>MEEQTYKLIPFKKSERDQKTFRYKKEKRKEKEMEQKRKEWELHTNERKNLQGNAFRDETFVIIDESPIDEENDEDFYDMAEISISWRYSACRLHRCGDYILDSMIQGPDPVRYRGFIWSECPVELLTLGILHVPKQIPEQSTFPIRNPLQWWVRDTWPQRPMINNISNAVILESEGNVTLKLKESELTNKYNSIPSKKQMMQLLGSEEKVHQYYLCSMILFGPQYDLILTPRKDAYKYEREVKLRIRFDDGVKGEIKSRCLNQEKYGQTLKTGKFGVASLSIKLINRNEQIPLKGNDELTEDSSFIFQFKNSEFDGEIDAQKKVIRLNPIIDSESWYKRPSYTFSYFAPVGYTAQIEKVSSPWQWMKYETIWEDSIVDTSHTLLQNHNEYKYRFAIIRAPKPTDIFLQILAFGQTDNRQYKYPALMVYKMEEKLENSAEIKKYLENLKDNQKSLCEKEPLFSFDNLCNSEFSMQNYNKQSEIEMCFPSSSSRLPEEGDYIVEFDVKGPQTLTLFGFAYTNECHIEVFYLSN</sequence>
<gene>
    <name evidence="1" type="ORF">EZS28_026978</name>
</gene>
<reference evidence="1 2" key="1">
    <citation type="submission" date="2019-03" db="EMBL/GenBank/DDBJ databases">
        <title>Single cell metagenomics reveals metabolic interactions within the superorganism composed of flagellate Streblomastix strix and complex community of Bacteroidetes bacteria on its surface.</title>
        <authorList>
            <person name="Treitli S.C."/>
            <person name="Kolisko M."/>
            <person name="Husnik F."/>
            <person name="Keeling P."/>
            <person name="Hampl V."/>
        </authorList>
    </citation>
    <scope>NUCLEOTIDE SEQUENCE [LARGE SCALE GENOMIC DNA]</scope>
    <source>
        <strain evidence="1">ST1C</strain>
    </source>
</reference>
<accession>A0A5J4V560</accession>
<comment type="caution">
    <text evidence="1">The sequence shown here is derived from an EMBL/GenBank/DDBJ whole genome shotgun (WGS) entry which is preliminary data.</text>
</comment>